<evidence type="ECO:0000256" key="2">
    <source>
        <dbReference type="ARBA" id="ARBA00022475"/>
    </source>
</evidence>
<organism evidence="7 8">
    <name type="scientific">Methylocystis iwaonis</name>
    <dbReference type="NCBI Taxonomy" id="2885079"/>
    <lineage>
        <taxon>Bacteria</taxon>
        <taxon>Pseudomonadati</taxon>
        <taxon>Pseudomonadota</taxon>
        <taxon>Alphaproteobacteria</taxon>
        <taxon>Hyphomicrobiales</taxon>
        <taxon>Methylocystaceae</taxon>
        <taxon>Methylocystis</taxon>
    </lineage>
</organism>
<dbReference type="PANTHER" id="PTHR30086">
    <property type="entry name" value="ARGININE EXPORTER PROTEIN ARGO"/>
    <property type="match status" value="1"/>
</dbReference>
<feature type="transmembrane region" description="Helical" evidence="6">
    <location>
        <begin position="71"/>
        <end position="91"/>
    </location>
</feature>
<comment type="subcellular location">
    <subcellularLocation>
        <location evidence="1">Cell membrane</location>
        <topology evidence="1">Multi-pass membrane protein</topology>
    </subcellularLocation>
</comment>
<keyword evidence="7" id="KW-0614">Plasmid</keyword>
<gene>
    <name evidence="7" type="ORF">SS37A_42770</name>
</gene>
<evidence type="ECO:0000256" key="5">
    <source>
        <dbReference type="ARBA" id="ARBA00023136"/>
    </source>
</evidence>
<keyword evidence="4 6" id="KW-1133">Transmembrane helix</keyword>
<accession>A0ABM8EFD3</accession>
<dbReference type="Proteomes" id="UP001317629">
    <property type="component" value="Plasmid pSS37A-Re-6"/>
</dbReference>
<feature type="transmembrane region" description="Helical" evidence="6">
    <location>
        <begin position="43"/>
        <end position="64"/>
    </location>
</feature>
<geneLocation type="plasmid" evidence="7 8">
    <name>pSS37A-Re-6</name>
</geneLocation>
<evidence type="ECO:0000256" key="6">
    <source>
        <dbReference type="SAM" id="Phobius"/>
    </source>
</evidence>
<name>A0ABM8EFD3_9HYPH</name>
<sequence>MPLSSLLLFASVYFAAVATPGPGIATLVARVLAHGLKGVGPFIAGYIVGDLVWMSFAATGLSVIAHEFATLFIVLKYAGAAYLIYVAWGLARTPASPEIGNAPVDVVTGWRAFFGSLSLTLGNPKVIVFFLTILPLVLDVGSLPLMSFFEVVATGTLVLSGTLWAYALAADRARGWMRSSRAMMYVRRSMAGVMAGVAVTVATR</sequence>
<keyword evidence="8" id="KW-1185">Reference proteome</keyword>
<dbReference type="EMBL" id="AP027148">
    <property type="protein sequence ID" value="BDV36747.1"/>
    <property type="molecule type" value="Genomic_DNA"/>
</dbReference>
<feature type="transmembrane region" description="Helical" evidence="6">
    <location>
        <begin position="145"/>
        <end position="165"/>
    </location>
</feature>
<evidence type="ECO:0000256" key="3">
    <source>
        <dbReference type="ARBA" id="ARBA00022692"/>
    </source>
</evidence>
<dbReference type="Pfam" id="PF01810">
    <property type="entry name" value="LysE"/>
    <property type="match status" value="1"/>
</dbReference>
<evidence type="ECO:0000256" key="1">
    <source>
        <dbReference type="ARBA" id="ARBA00004651"/>
    </source>
</evidence>
<keyword evidence="3 6" id="KW-0812">Transmembrane</keyword>
<keyword evidence="5 6" id="KW-0472">Membrane</keyword>
<evidence type="ECO:0000313" key="7">
    <source>
        <dbReference type="EMBL" id="BDV36747.1"/>
    </source>
</evidence>
<dbReference type="InterPro" id="IPR001123">
    <property type="entry name" value="LeuE-type"/>
</dbReference>
<keyword evidence="2" id="KW-1003">Cell membrane</keyword>
<feature type="transmembrane region" description="Helical" evidence="6">
    <location>
        <begin position="111"/>
        <end position="138"/>
    </location>
</feature>
<evidence type="ECO:0000256" key="4">
    <source>
        <dbReference type="ARBA" id="ARBA00022989"/>
    </source>
</evidence>
<evidence type="ECO:0000313" key="8">
    <source>
        <dbReference type="Proteomes" id="UP001317629"/>
    </source>
</evidence>
<dbReference type="RefSeq" id="WP_281932846.1">
    <property type="nucleotide sequence ID" value="NZ_AP027148.1"/>
</dbReference>
<protein>
    <submittedName>
        <fullName evidence="7">Lysine transporter LysE</fullName>
    </submittedName>
</protein>
<dbReference type="PANTHER" id="PTHR30086:SF20">
    <property type="entry name" value="ARGININE EXPORTER PROTEIN ARGO-RELATED"/>
    <property type="match status" value="1"/>
</dbReference>
<reference evidence="7 8" key="1">
    <citation type="journal article" date="2023" name="Int. J. Syst. Evol. Microbiol.">
        <title>Methylocystis iwaonis sp. nov., a type II methane-oxidizing bacterium from surface soil of a rice paddy field in Japan, and emended description of the genus Methylocystis (ex Whittenbury et al. 1970) Bowman et al. 1993.</title>
        <authorList>
            <person name="Kaise H."/>
            <person name="Sawadogo J.B."/>
            <person name="Alam M.S."/>
            <person name="Ueno C."/>
            <person name="Dianou D."/>
            <person name="Shinjo R."/>
            <person name="Asakawa S."/>
        </authorList>
    </citation>
    <scope>NUCLEOTIDE SEQUENCE [LARGE SCALE GENOMIC DNA]</scope>
    <source>
        <strain evidence="7 8">SS37A-Re</strain>
    </source>
</reference>
<proteinExistence type="predicted"/>